<proteinExistence type="predicted"/>
<protein>
    <submittedName>
        <fullName evidence="1">Predicted protein</fullName>
    </submittedName>
</protein>
<gene>
    <name evidence="1" type="ORF">LACBIDRAFT_307611</name>
</gene>
<sequence>MAKAKLARLQTQINSKKGKKGKVKVTNSVLLTSMESHERHEVEATECQVKEKKKADAKAAKAVHAAEDQVHRTQIQNNAGHVFSGLLTSKNKPELEDIIITLGLASGTKANMIQHIQDYFKYHPEDATSACYSGLFSGAHHGRHAAPPPTTVDEVEDPCSPFDGHPLPLNQVAGPSHTPAQIPPPLPQYPQYLHHPQPNFRPNPNMYAHNYYHMPYTYNT</sequence>
<dbReference type="GeneID" id="6081821"/>
<evidence type="ECO:0000313" key="1">
    <source>
        <dbReference type="EMBL" id="EDR03049.1"/>
    </source>
</evidence>
<dbReference type="EMBL" id="DS547126">
    <property type="protein sequence ID" value="EDR03049.1"/>
    <property type="molecule type" value="Genomic_DNA"/>
</dbReference>
<dbReference type="Proteomes" id="UP000001194">
    <property type="component" value="Unassembled WGS sequence"/>
</dbReference>
<evidence type="ECO:0000313" key="2">
    <source>
        <dbReference type="Proteomes" id="UP000001194"/>
    </source>
</evidence>
<dbReference type="OrthoDB" id="5569309at2759"/>
<organism evidence="2">
    <name type="scientific">Laccaria bicolor (strain S238N-H82 / ATCC MYA-4686)</name>
    <name type="common">Bicoloured deceiver</name>
    <name type="synonym">Laccaria laccata var. bicolor</name>
    <dbReference type="NCBI Taxonomy" id="486041"/>
    <lineage>
        <taxon>Eukaryota</taxon>
        <taxon>Fungi</taxon>
        <taxon>Dikarya</taxon>
        <taxon>Basidiomycota</taxon>
        <taxon>Agaricomycotina</taxon>
        <taxon>Agaricomycetes</taxon>
        <taxon>Agaricomycetidae</taxon>
        <taxon>Agaricales</taxon>
        <taxon>Agaricineae</taxon>
        <taxon>Hydnangiaceae</taxon>
        <taxon>Laccaria</taxon>
    </lineage>
</organism>
<dbReference type="RefSeq" id="XP_001886190.1">
    <property type="nucleotide sequence ID" value="XM_001886155.1"/>
</dbReference>
<keyword evidence="2" id="KW-1185">Reference proteome</keyword>
<dbReference type="AlphaFoldDB" id="B0DQK3"/>
<name>B0DQK3_LACBS</name>
<dbReference type="InParanoid" id="B0DQK3"/>
<dbReference type="HOGENOM" id="CLU_1256215_0_0_1"/>
<reference evidence="1 2" key="1">
    <citation type="journal article" date="2008" name="Nature">
        <title>The genome of Laccaria bicolor provides insights into mycorrhizal symbiosis.</title>
        <authorList>
            <person name="Martin F."/>
            <person name="Aerts A."/>
            <person name="Ahren D."/>
            <person name="Brun A."/>
            <person name="Danchin E.G.J."/>
            <person name="Duchaussoy F."/>
            <person name="Gibon J."/>
            <person name="Kohler A."/>
            <person name="Lindquist E."/>
            <person name="Pereda V."/>
            <person name="Salamov A."/>
            <person name="Shapiro H.J."/>
            <person name="Wuyts J."/>
            <person name="Blaudez D."/>
            <person name="Buee M."/>
            <person name="Brokstein P."/>
            <person name="Canbaeck B."/>
            <person name="Cohen D."/>
            <person name="Courty P.E."/>
            <person name="Coutinho P.M."/>
            <person name="Delaruelle C."/>
            <person name="Detter J.C."/>
            <person name="Deveau A."/>
            <person name="DiFazio S."/>
            <person name="Duplessis S."/>
            <person name="Fraissinet-Tachet L."/>
            <person name="Lucic E."/>
            <person name="Frey-Klett P."/>
            <person name="Fourrey C."/>
            <person name="Feussner I."/>
            <person name="Gay G."/>
            <person name="Grimwood J."/>
            <person name="Hoegger P.J."/>
            <person name="Jain P."/>
            <person name="Kilaru S."/>
            <person name="Labbe J."/>
            <person name="Lin Y.C."/>
            <person name="Legue V."/>
            <person name="Le Tacon F."/>
            <person name="Marmeisse R."/>
            <person name="Melayah D."/>
            <person name="Montanini B."/>
            <person name="Muratet M."/>
            <person name="Nehls U."/>
            <person name="Niculita-Hirzel H."/>
            <person name="Oudot-Le Secq M.P."/>
            <person name="Peter M."/>
            <person name="Quesneville H."/>
            <person name="Rajashekar B."/>
            <person name="Reich M."/>
            <person name="Rouhier N."/>
            <person name="Schmutz J."/>
            <person name="Yin T."/>
            <person name="Chalot M."/>
            <person name="Henrissat B."/>
            <person name="Kuees U."/>
            <person name="Lucas S."/>
            <person name="Van de Peer Y."/>
            <person name="Podila G.K."/>
            <person name="Polle A."/>
            <person name="Pukkila P.J."/>
            <person name="Richardson P.M."/>
            <person name="Rouze P."/>
            <person name="Sanders I.R."/>
            <person name="Stajich J.E."/>
            <person name="Tunlid A."/>
            <person name="Tuskan G."/>
            <person name="Grigoriev I.V."/>
        </authorList>
    </citation>
    <scope>NUCLEOTIDE SEQUENCE [LARGE SCALE GENOMIC DNA]</scope>
    <source>
        <strain evidence="2">S238N-H82 / ATCC MYA-4686</strain>
    </source>
</reference>
<dbReference type="KEGG" id="lbc:LACBIDRAFT_307611"/>
<accession>B0DQK3</accession>